<reference evidence="1 2" key="1">
    <citation type="journal article" date="2021" name="Commun. Biol.">
        <title>The genome of Shorea leprosula (Dipterocarpaceae) highlights the ecological relevance of drought in aseasonal tropical rainforests.</title>
        <authorList>
            <person name="Ng K.K.S."/>
            <person name="Kobayashi M.J."/>
            <person name="Fawcett J.A."/>
            <person name="Hatakeyama M."/>
            <person name="Paape T."/>
            <person name="Ng C.H."/>
            <person name="Ang C.C."/>
            <person name="Tnah L.H."/>
            <person name="Lee C.T."/>
            <person name="Nishiyama T."/>
            <person name="Sese J."/>
            <person name="O'Brien M.J."/>
            <person name="Copetti D."/>
            <person name="Mohd Noor M.I."/>
            <person name="Ong R.C."/>
            <person name="Putra M."/>
            <person name="Sireger I.Z."/>
            <person name="Indrioko S."/>
            <person name="Kosugi Y."/>
            <person name="Izuno A."/>
            <person name="Isagi Y."/>
            <person name="Lee S.L."/>
            <person name="Shimizu K.K."/>
        </authorList>
    </citation>
    <scope>NUCLEOTIDE SEQUENCE [LARGE SCALE GENOMIC DNA]</scope>
    <source>
        <strain evidence="1">214</strain>
    </source>
</reference>
<dbReference type="EMBL" id="BPVZ01000377">
    <property type="protein sequence ID" value="GKV50557.1"/>
    <property type="molecule type" value="Genomic_DNA"/>
</dbReference>
<proteinExistence type="predicted"/>
<keyword evidence="2" id="KW-1185">Reference proteome</keyword>
<accession>A0AAV5MPP1</accession>
<organism evidence="1 2">
    <name type="scientific">Rubroshorea leprosula</name>
    <dbReference type="NCBI Taxonomy" id="152421"/>
    <lineage>
        <taxon>Eukaryota</taxon>
        <taxon>Viridiplantae</taxon>
        <taxon>Streptophyta</taxon>
        <taxon>Embryophyta</taxon>
        <taxon>Tracheophyta</taxon>
        <taxon>Spermatophyta</taxon>
        <taxon>Magnoliopsida</taxon>
        <taxon>eudicotyledons</taxon>
        <taxon>Gunneridae</taxon>
        <taxon>Pentapetalae</taxon>
        <taxon>rosids</taxon>
        <taxon>malvids</taxon>
        <taxon>Malvales</taxon>
        <taxon>Dipterocarpaceae</taxon>
        <taxon>Rubroshorea</taxon>
    </lineage>
</organism>
<name>A0AAV5MPP1_9ROSI</name>
<protein>
    <submittedName>
        <fullName evidence="1">Uncharacterized protein</fullName>
    </submittedName>
</protein>
<gene>
    <name evidence="1" type="ORF">SLEP1_g57259</name>
</gene>
<evidence type="ECO:0000313" key="1">
    <source>
        <dbReference type="EMBL" id="GKV50557.1"/>
    </source>
</evidence>
<feature type="non-terminal residue" evidence="1">
    <location>
        <position position="1"/>
    </location>
</feature>
<comment type="caution">
    <text evidence="1">The sequence shown here is derived from an EMBL/GenBank/DDBJ whole genome shotgun (WGS) entry which is preliminary data.</text>
</comment>
<dbReference type="AlphaFoldDB" id="A0AAV5MPP1"/>
<sequence length="47" mass="5594">CNIAQFSIYCIICKQFDVNCMEQWVIYLSSDWQHTFLSAYECLEHVA</sequence>
<dbReference type="Proteomes" id="UP001054252">
    <property type="component" value="Unassembled WGS sequence"/>
</dbReference>
<evidence type="ECO:0000313" key="2">
    <source>
        <dbReference type="Proteomes" id="UP001054252"/>
    </source>
</evidence>